<sequence>MGSPSSSAMFHISAECALCVIAPKKMLSMYHWAHPLNDAQHGQRATPNTPSHRSTADIFSKIRAIRRHWGSPNHSRWSPHILFDNLSEPNQVSAVDIRQHHSPPWLDYNTVSEQSA</sequence>
<evidence type="ECO:0000313" key="3">
    <source>
        <dbReference type="Proteomes" id="UP001295794"/>
    </source>
</evidence>
<dbReference type="AlphaFoldDB" id="A0AAD2H9Z2"/>
<name>A0AAD2H9Z2_9AGAR</name>
<protein>
    <submittedName>
        <fullName evidence="1">Uncharacterized protein</fullName>
    </submittedName>
</protein>
<gene>
    <name evidence="1" type="ORF">MYCIT1_LOCUS15738</name>
    <name evidence="2" type="ORF">MYCIT1_LOCUS17201</name>
</gene>
<dbReference type="EMBL" id="CAVNYO010000178">
    <property type="protein sequence ID" value="CAK5271844.1"/>
    <property type="molecule type" value="Genomic_DNA"/>
</dbReference>
<evidence type="ECO:0000313" key="2">
    <source>
        <dbReference type="EMBL" id="CAK5271844.1"/>
    </source>
</evidence>
<comment type="caution">
    <text evidence="1">The sequence shown here is derived from an EMBL/GenBank/DDBJ whole genome shotgun (WGS) entry which is preliminary data.</text>
</comment>
<proteinExistence type="predicted"/>
<dbReference type="Proteomes" id="UP001295794">
    <property type="component" value="Unassembled WGS sequence"/>
</dbReference>
<keyword evidence="3" id="KW-1185">Reference proteome</keyword>
<organism evidence="1 3">
    <name type="scientific">Mycena citricolor</name>
    <dbReference type="NCBI Taxonomy" id="2018698"/>
    <lineage>
        <taxon>Eukaryota</taxon>
        <taxon>Fungi</taxon>
        <taxon>Dikarya</taxon>
        <taxon>Basidiomycota</taxon>
        <taxon>Agaricomycotina</taxon>
        <taxon>Agaricomycetes</taxon>
        <taxon>Agaricomycetidae</taxon>
        <taxon>Agaricales</taxon>
        <taxon>Marasmiineae</taxon>
        <taxon>Mycenaceae</taxon>
        <taxon>Mycena</taxon>
    </lineage>
</organism>
<dbReference type="EMBL" id="CAVNYO010000169">
    <property type="protein sequence ID" value="CAK5270935.1"/>
    <property type="molecule type" value="Genomic_DNA"/>
</dbReference>
<evidence type="ECO:0000313" key="1">
    <source>
        <dbReference type="EMBL" id="CAK5270935.1"/>
    </source>
</evidence>
<reference evidence="1" key="1">
    <citation type="submission" date="2023-11" db="EMBL/GenBank/DDBJ databases">
        <authorList>
            <person name="De Vega J J."/>
            <person name="De Vega J J."/>
        </authorList>
    </citation>
    <scope>NUCLEOTIDE SEQUENCE</scope>
</reference>
<accession>A0AAD2H9Z2</accession>